<dbReference type="InterPro" id="IPR042089">
    <property type="entry name" value="Peptidase_M13_dom_2"/>
</dbReference>
<dbReference type="Pfam" id="PF05649">
    <property type="entry name" value="Peptidase_M13_N"/>
    <property type="match status" value="1"/>
</dbReference>
<dbReference type="InterPro" id="IPR000718">
    <property type="entry name" value="Peptidase_M13"/>
</dbReference>
<dbReference type="InterPro" id="IPR008753">
    <property type="entry name" value="Peptidase_M13_N"/>
</dbReference>
<dbReference type="PROSITE" id="PS51885">
    <property type="entry name" value="NEPRILYSIN"/>
    <property type="match status" value="1"/>
</dbReference>
<evidence type="ECO:0000256" key="1">
    <source>
        <dbReference type="ARBA" id="ARBA00007357"/>
    </source>
</evidence>
<dbReference type="Gene3D" id="1.10.1380.10">
    <property type="entry name" value="Neutral endopeptidase , domain2"/>
    <property type="match status" value="1"/>
</dbReference>
<feature type="domain" description="Peptidase M13 N-terminal" evidence="3">
    <location>
        <begin position="73"/>
        <end position="190"/>
    </location>
</feature>
<dbReference type="Gene3D" id="3.40.390.10">
    <property type="entry name" value="Collagenase (Catalytic Domain)"/>
    <property type="match status" value="1"/>
</dbReference>
<dbReference type="Proteomes" id="UP000483820">
    <property type="component" value="Chromosome II"/>
</dbReference>
<evidence type="ECO:0000259" key="3">
    <source>
        <dbReference type="Pfam" id="PF05649"/>
    </source>
</evidence>
<organism evidence="4 5">
    <name type="scientific">Caenorhabditis remanei</name>
    <name type="common">Caenorhabditis vulgaris</name>
    <dbReference type="NCBI Taxonomy" id="31234"/>
    <lineage>
        <taxon>Eukaryota</taxon>
        <taxon>Metazoa</taxon>
        <taxon>Ecdysozoa</taxon>
        <taxon>Nematoda</taxon>
        <taxon>Chromadorea</taxon>
        <taxon>Rhabditida</taxon>
        <taxon>Rhabditina</taxon>
        <taxon>Rhabditomorpha</taxon>
        <taxon>Rhabditoidea</taxon>
        <taxon>Rhabditidae</taxon>
        <taxon>Peloderinae</taxon>
        <taxon>Caenorhabditis</taxon>
    </lineage>
</organism>
<dbReference type="PANTHER" id="PTHR11733">
    <property type="entry name" value="ZINC METALLOPROTEASE FAMILY M13 NEPRILYSIN-RELATED"/>
    <property type="match status" value="1"/>
</dbReference>
<dbReference type="GO" id="GO:0004222">
    <property type="term" value="F:metalloendopeptidase activity"/>
    <property type="evidence" value="ECO:0007669"/>
    <property type="project" value="InterPro"/>
</dbReference>
<dbReference type="SUPFAM" id="SSF55486">
    <property type="entry name" value="Metalloproteases ('zincins'), catalytic domain"/>
    <property type="match status" value="1"/>
</dbReference>
<dbReference type="RefSeq" id="XP_053590082.1">
    <property type="nucleotide sequence ID" value="XM_053725888.1"/>
</dbReference>
<evidence type="ECO:0000256" key="2">
    <source>
        <dbReference type="SAM" id="MobiDB-lite"/>
    </source>
</evidence>
<proteinExistence type="inferred from homology"/>
<dbReference type="InterPro" id="IPR024079">
    <property type="entry name" value="MetalloPept_cat_dom_sf"/>
</dbReference>
<dbReference type="KEGG" id="crq:GCK72_006921"/>
<evidence type="ECO:0000313" key="4">
    <source>
        <dbReference type="EMBL" id="KAF1766963.1"/>
    </source>
</evidence>
<comment type="caution">
    <text evidence="4">The sequence shown here is derived from an EMBL/GenBank/DDBJ whole genome shotgun (WGS) entry which is preliminary data.</text>
</comment>
<feature type="region of interest" description="Disordered" evidence="2">
    <location>
        <begin position="1"/>
        <end position="48"/>
    </location>
</feature>
<dbReference type="PANTHER" id="PTHR11733:SF7">
    <property type="entry name" value="NEPRILYSIN METALLOPEPTIDASE FAMILY-RELATED"/>
    <property type="match status" value="1"/>
</dbReference>
<dbReference type="AlphaFoldDB" id="A0A6A5HKQ1"/>
<gene>
    <name evidence="4" type="ORF">GCK72_006921</name>
</gene>
<dbReference type="EMBL" id="WUAV01000002">
    <property type="protein sequence ID" value="KAF1766963.1"/>
    <property type="molecule type" value="Genomic_DNA"/>
</dbReference>
<protein>
    <recommendedName>
        <fullName evidence="3">Peptidase M13 N-terminal domain-containing protein</fullName>
    </recommendedName>
</protein>
<sequence>MNDKPPHFSPLESPKASTNSPESRKSQNQTIENHLPVSRPPTSSDPPIVTCESPECVTLAHKLLNYRDVSIDPCENFHRASCGRYYENSLAENSIQEKQVFLQRIVKEFVLNRQPSTSKSENTIKLLFEKCRHITAWDAPEETEIAYKEIMKDIEKLGWSLLDSKWNSSKFDLNDVLSKIAKIGVLDFGIFQFYPVLNHLIIAPSSRGVTEMSGIEKMINTFLDVNDLDVDENMISNHGKEIYEFDVKLKKLQFLDYPETITYSDLKSNISIVDFDGIIQSLFRSGRKEKLWPIVEKRVESYAQPLFAGDVENVIRNATEIDAS</sequence>
<reference evidence="4 5" key="1">
    <citation type="submission" date="2019-12" db="EMBL/GenBank/DDBJ databases">
        <title>Chromosome-level assembly of the Caenorhabditis remanei genome.</title>
        <authorList>
            <person name="Teterina A.A."/>
            <person name="Willis J.H."/>
            <person name="Phillips P.C."/>
        </authorList>
    </citation>
    <scope>NUCLEOTIDE SEQUENCE [LARGE SCALE GENOMIC DNA]</scope>
    <source>
        <strain evidence="4 5">PX506</strain>
        <tissue evidence="4">Whole organism</tissue>
    </source>
</reference>
<dbReference type="GO" id="GO:0005886">
    <property type="term" value="C:plasma membrane"/>
    <property type="evidence" value="ECO:0007669"/>
    <property type="project" value="TreeGrafter"/>
</dbReference>
<evidence type="ECO:0000313" key="5">
    <source>
        <dbReference type="Proteomes" id="UP000483820"/>
    </source>
</evidence>
<dbReference type="GeneID" id="78774276"/>
<dbReference type="CTD" id="78774276"/>
<comment type="similarity">
    <text evidence="1">Belongs to the peptidase M13 family.</text>
</comment>
<feature type="compositionally biased region" description="Polar residues" evidence="2">
    <location>
        <begin position="15"/>
        <end position="32"/>
    </location>
</feature>
<accession>A0A6A5HKQ1</accession>
<name>A0A6A5HKQ1_CAERE</name>
<dbReference type="GO" id="GO:0016485">
    <property type="term" value="P:protein processing"/>
    <property type="evidence" value="ECO:0007669"/>
    <property type="project" value="TreeGrafter"/>
</dbReference>